<accession>E0VNX9</accession>
<dbReference type="InterPro" id="IPR011993">
    <property type="entry name" value="PH-like_dom_sf"/>
</dbReference>
<dbReference type="GO" id="GO:0048870">
    <property type="term" value="P:cell motility"/>
    <property type="evidence" value="ECO:0007669"/>
    <property type="project" value="TreeGrafter"/>
</dbReference>
<dbReference type="STRING" id="121224.E0VNX9"/>
<protein>
    <submittedName>
        <fullName evidence="6 7">Engulfment and cell motility protein, putative</fullName>
    </submittedName>
</protein>
<keyword evidence="3" id="KW-0729">SH3-binding</keyword>
<dbReference type="VEuPathDB" id="VectorBase:PHUM347560"/>
<keyword evidence="8" id="KW-1185">Reference proteome</keyword>
<dbReference type="Gene3D" id="6.10.250.810">
    <property type="match status" value="1"/>
</dbReference>
<dbReference type="Pfam" id="PF04727">
    <property type="entry name" value="ELMO_CED12"/>
    <property type="match status" value="1"/>
</dbReference>
<dbReference type="OrthoDB" id="28413at2759"/>
<dbReference type="EMBL" id="AAZO01004045">
    <property type="status" value="NOT_ANNOTATED_CDS"/>
    <property type="molecule type" value="Genomic_DNA"/>
</dbReference>
<evidence type="ECO:0000256" key="2">
    <source>
        <dbReference type="ARBA" id="ARBA00022907"/>
    </source>
</evidence>
<dbReference type="OMA" id="CPHMKDL"/>
<dbReference type="RefSeq" id="XP_002427823.1">
    <property type="nucleotide sequence ID" value="XM_002427778.1"/>
</dbReference>
<feature type="domain" description="ELMO" evidence="5">
    <location>
        <begin position="319"/>
        <end position="492"/>
    </location>
</feature>
<keyword evidence="2" id="KW-0581">Phagocytosis</keyword>
<sequence>MNTKTVKMPALKDSNVVKIAVEMDDQVPQLISFNQKQPLAAIIQDLCNGWGLSEPELYALQFSENNNENYITEKNRNEVKNGSVLKLTFSPSKTAHDILTKLNGTNTEDKTSALQKLSSLSTDITFALEFINKQGLALVISLVEGGKCKGNVLAYSLISFVELMDHGIVSWDVLEIPFINTIASYVNNQSEAQDFKVVQSSLSILESIVLNSSAKYGLVEKEVTVPNLVMHLQSQHLVIQQNAIALINALFLKADAAKRKVISGTLTSKQVRNLILTNIIQSNNQVGAEMAHQLYVMQSLTLAQLESRMNTKMDLHDIDALEKIKELRKIAFDMDGNNLLGDTSTLRQMGGFAKDYKKLGFKSDINPALDFTETPPGMLALDCMVYFARNHVDAYTKVVLENSCRADEHECPFGRTSVELVKLLCEVLRIGEPPSEQGQNYHPMFFTHDHLFEELFCICIVLLNKTWKEMRASTEDFVKVFSVVREQITRALASQPFGMDKFKAKLSTLTYSEITNLWQQERTSREEWESHARPIVQLREKITPEIIDLIQKQRLGFLVDGTRFTKYSSRGQRIKDKFWYVRLSPNHKVFHYGDCDEKNNPALEELPNKLAVIDIKSLVTGKECPHMKDIRGRKTTHTLAFSLLSDSVEVSSLDFVAPDEQVFDYWTDGINALLGNKMLSKEAENDLDTLLSLEIKLRLLDAEGLDIPQDPPPIPSPPPNYEFCFE</sequence>
<dbReference type="InterPro" id="IPR006816">
    <property type="entry name" value="ELMO_dom"/>
</dbReference>
<dbReference type="GO" id="GO:0017124">
    <property type="term" value="F:SH3 domain binding"/>
    <property type="evidence" value="ECO:0007669"/>
    <property type="project" value="UniProtKB-KW"/>
</dbReference>
<dbReference type="Pfam" id="PF16457">
    <property type="entry name" value="PH_12"/>
    <property type="match status" value="1"/>
</dbReference>
<dbReference type="InterPro" id="IPR011989">
    <property type="entry name" value="ARM-like"/>
</dbReference>
<dbReference type="CTD" id="8231910"/>
<dbReference type="SUPFAM" id="SSF48371">
    <property type="entry name" value="ARM repeat"/>
    <property type="match status" value="1"/>
</dbReference>
<dbReference type="AlphaFoldDB" id="E0VNX9"/>
<dbReference type="GeneID" id="8231910"/>
<evidence type="ECO:0000256" key="4">
    <source>
        <dbReference type="ARBA" id="ARBA00024863"/>
    </source>
</evidence>
<keyword evidence="1" id="KW-0053">Apoptosis</keyword>
<dbReference type="EnsemblMetazoa" id="PHUM347560-RA">
    <property type="protein sequence ID" value="PHUM347560-PA"/>
    <property type="gene ID" value="PHUM347560"/>
</dbReference>
<evidence type="ECO:0000259" key="5">
    <source>
        <dbReference type="PROSITE" id="PS51335"/>
    </source>
</evidence>
<dbReference type="GO" id="GO:0006909">
    <property type="term" value="P:phagocytosis"/>
    <property type="evidence" value="ECO:0007669"/>
    <property type="project" value="UniProtKB-KW"/>
</dbReference>
<dbReference type="Proteomes" id="UP000009046">
    <property type="component" value="Unassembled WGS sequence"/>
</dbReference>
<dbReference type="InterPro" id="IPR016024">
    <property type="entry name" value="ARM-type_fold"/>
</dbReference>
<dbReference type="PANTHER" id="PTHR12771">
    <property type="entry name" value="ENGULFMENT AND CELL MOTILITY"/>
    <property type="match status" value="1"/>
</dbReference>
<dbReference type="CDD" id="cd13359">
    <property type="entry name" value="PH_ELMO1_CED-12"/>
    <property type="match status" value="1"/>
</dbReference>
<dbReference type="Gene3D" id="2.30.29.30">
    <property type="entry name" value="Pleckstrin-homology domain (PH domain)/Phosphotyrosine-binding domain (PTB)"/>
    <property type="match status" value="1"/>
</dbReference>
<reference evidence="7" key="3">
    <citation type="submission" date="2020-05" db="UniProtKB">
        <authorList>
            <consortium name="EnsemblMetazoa"/>
        </authorList>
    </citation>
    <scope>IDENTIFICATION</scope>
    <source>
        <strain evidence="7">USDA</strain>
    </source>
</reference>
<dbReference type="GO" id="GO:0006915">
    <property type="term" value="P:apoptotic process"/>
    <property type="evidence" value="ECO:0007669"/>
    <property type="project" value="UniProtKB-KW"/>
</dbReference>
<dbReference type="HOGENOM" id="CLU_023887_0_0_1"/>
<evidence type="ECO:0000313" key="7">
    <source>
        <dbReference type="EnsemblMetazoa" id="PHUM347560-PA"/>
    </source>
</evidence>
<reference evidence="6" key="1">
    <citation type="submission" date="2007-04" db="EMBL/GenBank/DDBJ databases">
        <title>Annotation of Pediculus humanus corporis strain USDA.</title>
        <authorList>
            <person name="Kirkness E."/>
            <person name="Hannick L."/>
            <person name="Hass B."/>
            <person name="Bruggner R."/>
            <person name="Lawson D."/>
            <person name="Bidwell S."/>
            <person name="Joardar V."/>
            <person name="Caler E."/>
            <person name="Walenz B."/>
            <person name="Inman J."/>
            <person name="Schobel S."/>
            <person name="Galinsky K."/>
            <person name="Amedeo P."/>
            <person name="Strausberg R."/>
        </authorList>
    </citation>
    <scope>NUCLEOTIDE SEQUENCE</scope>
    <source>
        <strain evidence="6">USDA</strain>
    </source>
</reference>
<proteinExistence type="predicted"/>
<dbReference type="GO" id="GO:0007015">
    <property type="term" value="P:actin filament organization"/>
    <property type="evidence" value="ECO:0007669"/>
    <property type="project" value="TreeGrafter"/>
</dbReference>
<dbReference type="Gene3D" id="1.25.10.10">
    <property type="entry name" value="Leucine-rich Repeat Variant"/>
    <property type="match status" value="1"/>
</dbReference>
<dbReference type="PROSITE" id="PS51335">
    <property type="entry name" value="ELMO"/>
    <property type="match status" value="1"/>
</dbReference>
<dbReference type="Pfam" id="PF11841">
    <property type="entry name" value="ELMO_ARM"/>
    <property type="match status" value="1"/>
</dbReference>
<evidence type="ECO:0000256" key="1">
    <source>
        <dbReference type="ARBA" id="ARBA00022703"/>
    </source>
</evidence>
<gene>
    <name evidence="7" type="primary">8231910</name>
    <name evidence="6" type="ORF">Phum_PHUM347560</name>
</gene>
<dbReference type="PANTHER" id="PTHR12771:SF56">
    <property type="entry name" value="CED-12"/>
    <property type="match status" value="1"/>
</dbReference>
<dbReference type="EMBL" id="DS235354">
    <property type="protein sequence ID" value="EEB15085.1"/>
    <property type="molecule type" value="Genomic_DNA"/>
</dbReference>
<reference evidence="6" key="2">
    <citation type="submission" date="2007-04" db="EMBL/GenBank/DDBJ databases">
        <title>The genome of the human body louse.</title>
        <authorList>
            <consortium name="The Human Body Louse Genome Consortium"/>
            <person name="Kirkness E."/>
            <person name="Walenz B."/>
            <person name="Hass B."/>
            <person name="Bruggner R."/>
            <person name="Strausberg R."/>
        </authorList>
    </citation>
    <scope>NUCLEOTIDE SEQUENCE</scope>
    <source>
        <strain evidence="6">USDA</strain>
    </source>
</reference>
<evidence type="ECO:0000313" key="6">
    <source>
        <dbReference type="EMBL" id="EEB15085.1"/>
    </source>
</evidence>
<comment type="function">
    <text evidence="4">Involved in cytoskeletal rearrangements required for phagocytosis of apoptotic cells and cell motility. Acts in association with DOCK1 and CRK. Was initially proposed to be required in complex with DOCK1 to activate Rac Rho small GTPases. May enhance the guanine nucleotide exchange factor (GEF) activity of DOCK1.</text>
</comment>
<organism>
    <name type="scientific">Pediculus humanus subsp. corporis</name>
    <name type="common">Body louse</name>
    <dbReference type="NCBI Taxonomy" id="121224"/>
    <lineage>
        <taxon>Eukaryota</taxon>
        <taxon>Metazoa</taxon>
        <taxon>Ecdysozoa</taxon>
        <taxon>Arthropoda</taxon>
        <taxon>Hexapoda</taxon>
        <taxon>Insecta</taxon>
        <taxon>Pterygota</taxon>
        <taxon>Neoptera</taxon>
        <taxon>Paraneoptera</taxon>
        <taxon>Psocodea</taxon>
        <taxon>Troctomorpha</taxon>
        <taxon>Phthiraptera</taxon>
        <taxon>Anoplura</taxon>
        <taxon>Pediculidae</taxon>
        <taxon>Pediculus</taxon>
    </lineage>
</organism>
<evidence type="ECO:0000256" key="3">
    <source>
        <dbReference type="ARBA" id="ARBA00023036"/>
    </source>
</evidence>
<name>E0VNX9_PEDHC</name>
<dbReference type="KEGG" id="phu:Phum_PHUM347560"/>
<dbReference type="eggNOG" id="KOG2999">
    <property type="taxonomic scope" value="Eukaryota"/>
</dbReference>
<dbReference type="GO" id="GO:0005886">
    <property type="term" value="C:plasma membrane"/>
    <property type="evidence" value="ECO:0007669"/>
    <property type="project" value="TreeGrafter"/>
</dbReference>
<dbReference type="SUPFAM" id="SSF50729">
    <property type="entry name" value="PH domain-like"/>
    <property type="match status" value="1"/>
</dbReference>
<dbReference type="FunCoup" id="E0VNX9">
    <property type="interactions" value="831"/>
</dbReference>
<dbReference type="InterPro" id="IPR024574">
    <property type="entry name" value="ELMO_ARM"/>
</dbReference>
<evidence type="ECO:0000313" key="8">
    <source>
        <dbReference type="Proteomes" id="UP000009046"/>
    </source>
</evidence>
<dbReference type="InterPro" id="IPR001849">
    <property type="entry name" value="PH_domain"/>
</dbReference>
<dbReference type="InterPro" id="IPR050868">
    <property type="entry name" value="ELMO_domain-containing"/>
</dbReference>
<dbReference type="InParanoid" id="E0VNX9"/>